<dbReference type="NCBIfam" id="NF005721">
    <property type="entry name" value="PRK07539.1-1"/>
    <property type="match status" value="1"/>
</dbReference>
<dbReference type="SUPFAM" id="SSF52833">
    <property type="entry name" value="Thioredoxin-like"/>
    <property type="match status" value="1"/>
</dbReference>
<evidence type="ECO:0000256" key="4">
    <source>
        <dbReference type="ARBA" id="ARBA00023004"/>
    </source>
</evidence>
<evidence type="ECO:0000313" key="9">
    <source>
        <dbReference type="Proteomes" id="UP000465866"/>
    </source>
</evidence>
<dbReference type="GO" id="GO:0051537">
    <property type="term" value="F:2 iron, 2 sulfur cluster binding"/>
    <property type="evidence" value="ECO:0007669"/>
    <property type="project" value="UniProtKB-KW"/>
</dbReference>
<dbReference type="Pfam" id="PF01257">
    <property type="entry name" value="2Fe-2S_thioredx"/>
    <property type="match status" value="1"/>
</dbReference>
<dbReference type="InterPro" id="IPR041921">
    <property type="entry name" value="NuoE_N"/>
</dbReference>
<gene>
    <name evidence="8" type="primary">nuoE</name>
    <name evidence="8" type="ORF">MCOO_46370</name>
</gene>
<dbReference type="Proteomes" id="UP000465866">
    <property type="component" value="Chromosome"/>
</dbReference>
<keyword evidence="4" id="KW-0408">Iron</keyword>
<evidence type="ECO:0000256" key="6">
    <source>
        <dbReference type="ARBA" id="ARBA00034078"/>
    </source>
</evidence>
<reference evidence="8 9" key="1">
    <citation type="journal article" date="2019" name="Emerg. Microbes Infect.">
        <title>Comprehensive subspecies identification of 175 nontuberculous mycobacteria species based on 7547 genomic profiles.</title>
        <authorList>
            <person name="Matsumoto Y."/>
            <person name="Kinjo T."/>
            <person name="Motooka D."/>
            <person name="Nabeya D."/>
            <person name="Jung N."/>
            <person name="Uechi K."/>
            <person name="Horii T."/>
            <person name="Iida T."/>
            <person name="Fujita J."/>
            <person name="Nakamura S."/>
        </authorList>
    </citation>
    <scope>NUCLEOTIDE SEQUENCE [LARGE SCALE GENOMIC DNA]</scope>
    <source>
        <strain evidence="8 9">JCM 12404</strain>
    </source>
</reference>
<comment type="cofactor">
    <cofactor evidence="6">
        <name>[2Fe-2S] cluster</name>
        <dbReference type="ChEBI" id="CHEBI:190135"/>
    </cofactor>
</comment>
<keyword evidence="5" id="KW-0411">Iron-sulfur</keyword>
<name>A0A7I7L4U4_9MYCO</name>
<dbReference type="EMBL" id="AP022569">
    <property type="protein sequence ID" value="BBX48622.1"/>
    <property type="molecule type" value="Genomic_DNA"/>
</dbReference>
<keyword evidence="9" id="KW-1185">Reference proteome</keyword>
<dbReference type="Gene3D" id="3.40.30.10">
    <property type="entry name" value="Glutaredoxin"/>
    <property type="match status" value="1"/>
</dbReference>
<dbReference type="PANTHER" id="PTHR10371">
    <property type="entry name" value="NADH DEHYDROGENASE UBIQUINONE FLAVOPROTEIN 2, MITOCHONDRIAL"/>
    <property type="match status" value="1"/>
</dbReference>
<dbReference type="Gene3D" id="1.10.10.1590">
    <property type="entry name" value="NADH-quinone oxidoreductase subunit E"/>
    <property type="match status" value="1"/>
</dbReference>
<dbReference type="CDD" id="cd03064">
    <property type="entry name" value="TRX_Fd_NuoE"/>
    <property type="match status" value="1"/>
</dbReference>
<proteinExistence type="inferred from homology"/>
<organism evidence="8 9">
    <name type="scientific">Mycobacterium cookii</name>
    <dbReference type="NCBI Taxonomy" id="1775"/>
    <lineage>
        <taxon>Bacteria</taxon>
        <taxon>Bacillati</taxon>
        <taxon>Actinomycetota</taxon>
        <taxon>Actinomycetes</taxon>
        <taxon>Mycobacteriales</taxon>
        <taxon>Mycobacteriaceae</taxon>
        <taxon>Mycobacterium</taxon>
    </lineage>
</organism>
<evidence type="ECO:0000256" key="2">
    <source>
        <dbReference type="ARBA" id="ARBA00022714"/>
    </source>
</evidence>
<keyword evidence="2" id="KW-0001">2Fe-2S</keyword>
<evidence type="ECO:0000256" key="1">
    <source>
        <dbReference type="ARBA" id="ARBA00010643"/>
    </source>
</evidence>
<dbReference type="InterPro" id="IPR002023">
    <property type="entry name" value="NuoE-like"/>
</dbReference>
<feature type="compositionally biased region" description="Basic and acidic residues" evidence="7">
    <location>
        <begin position="241"/>
        <end position="263"/>
    </location>
</feature>
<comment type="similarity">
    <text evidence="1">Belongs to the complex I 24 kDa subunit family.</text>
</comment>
<evidence type="ECO:0000256" key="7">
    <source>
        <dbReference type="SAM" id="MobiDB-lite"/>
    </source>
</evidence>
<dbReference type="PROSITE" id="PS01099">
    <property type="entry name" value="COMPLEX1_24K"/>
    <property type="match status" value="1"/>
</dbReference>
<evidence type="ECO:0000313" key="8">
    <source>
        <dbReference type="EMBL" id="BBX48622.1"/>
    </source>
</evidence>
<dbReference type="InterPro" id="IPR036249">
    <property type="entry name" value="Thioredoxin-like_sf"/>
</dbReference>
<dbReference type="PANTHER" id="PTHR10371:SF3">
    <property type="entry name" value="NADH DEHYDROGENASE [UBIQUINONE] FLAVOPROTEIN 2, MITOCHONDRIAL"/>
    <property type="match status" value="1"/>
</dbReference>
<sequence>MTAEVPGAGNNGERVFIRLGPPPEEPGQFVTDGAPQEYPADVQARLEVDAKEIIGKYPSPRSALLPLLHLVQSEDGYITPAGVEFCSAQLGLTGAEVAAVASFYTMYRRGPTGDYLVGVCTNTLCAVMGGDAIFDSLKEHLGVGNGETTGDGSVTLEHIECNAACDFAPVVMVNWEFYDNQTVESAKTLVDGLRSGNPPAPTRGNLCKFKETERILAGFPDQRPDEGQGGAGAPTLAGLEVAKEHNMRAGDNAERSDAEERHKTSTPPAGEAK</sequence>
<dbReference type="FunFam" id="1.10.10.1590:FF:000001">
    <property type="entry name" value="NADH-quinone oxidoreductase subunit E"/>
    <property type="match status" value="1"/>
</dbReference>
<protein>
    <submittedName>
        <fullName evidence="8">NADH-quinone oxidoreductase subunit E</fullName>
    </submittedName>
</protein>
<dbReference type="RefSeq" id="WP_163780534.1">
    <property type="nucleotide sequence ID" value="NZ_AP022569.1"/>
</dbReference>
<keyword evidence="3" id="KW-0479">Metal-binding</keyword>
<dbReference type="GO" id="GO:0046872">
    <property type="term" value="F:metal ion binding"/>
    <property type="evidence" value="ECO:0007669"/>
    <property type="project" value="UniProtKB-KW"/>
</dbReference>
<feature type="region of interest" description="Disordered" evidence="7">
    <location>
        <begin position="219"/>
        <end position="273"/>
    </location>
</feature>
<accession>A0A7I7L4U4</accession>
<dbReference type="KEGG" id="mcoo:MCOO_46370"/>
<evidence type="ECO:0000256" key="5">
    <source>
        <dbReference type="ARBA" id="ARBA00023014"/>
    </source>
</evidence>
<dbReference type="InterPro" id="IPR042128">
    <property type="entry name" value="NuoE_dom"/>
</dbReference>
<dbReference type="GO" id="GO:0003954">
    <property type="term" value="F:NADH dehydrogenase activity"/>
    <property type="evidence" value="ECO:0007669"/>
    <property type="project" value="TreeGrafter"/>
</dbReference>
<dbReference type="AlphaFoldDB" id="A0A7I7L4U4"/>
<evidence type="ECO:0000256" key="3">
    <source>
        <dbReference type="ARBA" id="ARBA00022723"/>
    </source>
</evidence>